<evidence type="ECO:0000256" key="5">
    <source>
        <dbReference type="ARBA" id="ARBA00023002"/>
    </source>
</evidence>
<dbReference type="InterPro" id="IPR013154">
    <property type="entry name" value="ADH-like_N"/>
</dbReference>
<organism evidence="9 10">
    <name type="scientific">Mycobacterium syngnathidarum</name>
    <dbReference type="NCBI Taxonomy" id="1908205"/>
    <lineage>
        <taxon>Bacteria</taxon>
        <taxon>Bacillati</taxon>
        <taxon>Actinomycetota</taxon>
        <taxon>Actinomycetes</taxon>
        <taxon>Mycobacteriales</taxon>
        <taxon>Mycobacteriaceae</taxon>
        <taxon>Mycobacterium</taxon>
    </lineage>
</organism>
<accession>A0A1Q9WB86</accession>
<dbReference type="InterPro" id="IPR011032">
    <property type="entry name" value="GroES-like_sf"/>
</dbReference>
<accession>A0A1S1JJA1</accession>
<dbReference type="InterPro" id="IPR013149">
    <property type="entry name" value="ADH-like_C"/>
</dbReference>
<dbReference type="PROSITE" id="PS00059">
    <property type="entry name" value="ADH_ZINC"/>
    <property type="match status" value="1"/>
</dbReference>
<keyword evidence="4 6" id="KW-0862">Zinc</keyword>
<gene>
    <name evidence="9" type="ORF">BKG61_27895</name>
</gene>
<keyword evidence="10" id="KW-1185">Reference proteome</keyword>
<evidence type="ECO:0000259" key="8">
    <source>
        <dbReference type="Pfam" id="PF08240"/>
    </source>
</evidence>
<comment type="similarity">
    <text evidence="2 6">Belongs to the zinc-containing alcohol dehydrogenase family.</text>
</comment>
<dbReference type="PANTHER" id="PTHR43161:SF23">
    <property type="entry name" value="(R,R)-BUTANEDIOL DEHYDROGENASE-RELATED"/>
    <property type="match status" value="1"/>
</dbReference>
<dbReference type="InterPro" id="IPR002328">
    <property type="entry name" value="ADH_Zn_CS"/>
</dbReference>
<dbReference type="EMBL" id="MLHV01000043">
    <property type="protein sequence ID" value="OHT87483.1"/>
    <property type="molecule type" value="Genomic_DNA"/>
</dbReference>
<dbReference type="RefSeq" id="WP_070946965.1">
    <property type="nucleotide sequence ID" value="NZ_MLCL01000042.1"/>
</dbReference>
<dbReference type="SUPFAM" id="SSF50129">
    <property type="entry name" value="GroES-like"/>
    <property type="match status" value="1"/>
</dbReference>
<dbReference type="InterPro" id="IPR036291">
    <property type="entry name" value="NAD(P)-bd_dom_sf"/>
</dbReference>
<keyword evidence="5" id="KW-0560">Oxidoreductase</keyword>
<dbReference type="STRING" id="1908205.BKG60_12945"/>
<evidence type="ECO:0000313" key="10">
    <source>
        <dbReference type="Proteomes" id="UP000179636"/>
    </source>
</evidence>
<protein>
    <submittedName>
        <fullName evidence="9">Dehydrogenase</fullName>
    </submittedName>
</protein>
<evidence type="ECO:0000256" key="1">
    <source>
        <dbReference type="ARBA" id="ARBA00001947"/>
    </source>
</evidence>
<comment type="cofactor">
    <cofactor evidence="1 6">
        <name>Zn(2+)</name>
        <dbReference type="ChEBI" id="CHEBI:29105"/>
    </cofactor>
</comment>
<dbReference type="Pfam" id="PF00107">
    <property type="entry name" value="ADH_zinc_N"/>
    <property type="match status" value="1"/>
</dbReference>
<evidence type="ECO:0000256" key="3">
    <source>
        <dbReference type="ARBA" id="ARBA00022723"/>
    </source>
</evidence>
<dbReference type="CDD" id="cd08233">
    <property type="entry name" value="butanediol_DH_like"/>
    <property type="match status" value="1"/>
</dbReference>
<feature type="domain" description="Alcohol dehydrogenase-like C-terminal" evidence="7">
    <location>
        <begin position="181"/>
        <end position="308"/>
    </location>
</feature>
<name>A0A1Q9WB86_9MYCO</name>
<evidence type="ECO:0000256" key="2">
    <source>
        <dbReference type="ARBA" id="ARBA00008072"/>
    </source>
</evidence>
<dbReference type="PANTHER" id="PTHR43161">
    <property type="entry name" value="SORBITOL DEHYDROGENASE"/>
    <property type="match status" value="1"/>
</dbReference>
<dbReference type="Pfam" id="PF08240">
    <property type="entry name" value="ADH_N"/>
    <property type="match status" value="1"/>
</dbReference>
<dbReference type="Gene3D" id="3.90.180.10">
    <property type="entry name" value="Medium-chain alcohol dehydrogenases, catalytic domain"/>
    <property type="match status" value="1"/>
</dbReference>
<evidence type="ECO:0000313" key="9">
    <source>
        <dbReference type="EMBL" id="OHT87483.1"/>
    </source>
</evidence>
<dbReference type="GO" id="GO:0008270">
    <property type="term" value="F:zinc ion binding"/>
    <property type="evidence" value="ECO:0007669"/>
    <property type="project" value="InterPro"/>
</dbReference>
<evidence type="ECO:0000256" key="6">
    <source>
        <dbReference type="RuleBase" id="RU361277"/>
    </source>
</evidence>
<dbReference type="GO" id="GO:0000721">
    <property type="term" value="F:(R,R)-butanediol dehydrogenase activity"/>
    <property type="evidence" value="ECO:0007669"/>
    <property type="project" value="TreeGrafter"/>
</dbReference>
<proteinExistence type="inferred from homology"/>
<reference evidence="9 10" key="1">
    <citation type="submission" date="2016-10" db="EMBL/GenBank/DDBJ databases">
        <title>Evaluation of Human, Animal and Environmental Mycobacterium chelonae Isolates by Core Genome Phylogenomic Analysis, Targeted Gene Comparison, and Anti-microbial Susceptibility Patterns: A Tale of Mistaken Identities.</title>
        <authorList>
            <person name="Fogelson S.B."/>
            <person name="Camus A.C."/>
            <person name="Lorenz W."/>
            <person name="Vasireddy R."/>
            <person name="Vasireddy S."/>
            <person name="Smith T."/>
            <person name="Brown-Elliott B.A."/>
            <person name="Wallace R.J.Jr."/>
            <person name="Hasan N.A."/>
            <person name="Reischl U."/>
            <person name="Sanchez S."/>
        </authorList>
    </citation>
    <scope>NUCLEOTIDE SEQUENCE [LARGE SCALE GENOMIC DNA]</scope>
    <source>
        <strain evidence="9 10">24999</strain>
    </source>
</reference>
<feature type="domain" description="Alcohol dehydrogenase-like N-terminal" evidence="8">
    <location>
        <begin position="24"/>
        <end position="143"/>
    </location>
</feature>
<dbReference type="OrthoDB" id="9797931at2"/>
<dbReference type="SUPFAM" id="SSF51735">
    <property type="entry name" value="NAD(P)-binding Rossmann-fold domains"/>
    <property type="match status" value="1"/>
</dbReference>
<evidence type="ECO:0000259" key="7">
    <source>
        <dbReference type="Pfam" id="PF00107"/>
    </source>
</evidence>
<dbReference type="GO" id="GO:0005737">
    <property type="term" value="C:cytoplasm"/>
    <property type="evidence" value="ECO:0007669"/>
    <property type="project" value="TreeGrafter"/>
</dbReference>
<sequence>MKAAVYYGPNKVEIADVPEPDPAPGTVKIKVGFNGICGTDLHEYYAGPIFVPTGPHPLTGRQLPLTMGHEFSGTITETGAGVTDYAPGDRVAIEPIYRCGQCAPCRAGAYNICQQIGFHGLMSDGGMAEYTVVPVNMLHRLPDNVSLELGALVEPMSVAYHAATLGEVGPLHTAVIFGAGPIGIGLWFALRGKGLDDAFVAEPSPTRRAAIESLGARTLDPTTIDVPAFIADHTAGRGADAAFDAAGVAPAIAAATACVGARKPTVSVAIYEKPLATPLLNLVMNESRIQGSLCYTSADFEAVIELMAVGRYETRGWVTPIALDDVIDEGFEALHAGEKMKVLVDPSGVPIGAQM</sequence>
<dbReference type="Gene3D" id="3.40.50.720">
    <property type="entry name" value="NAD(P)-binding Rossmann-like Domain"/>
    <property type="match status" value="1"/>
</dbReference>
<dbReference type="AlphaFoldDB" id="A0A1Q9WB86"/>
<comment type="caution">
    <text evidence="9">The sequence shown here is derived from an EMBL/GenBank/DDBJ whole genome shotgun (WGS) entry which is preliminary data.</text>
</comment>
<dbReference type="GO" id="GO:0034079">
    <property type="term" value="P:butanediol biosynthetic process"/>
    <property type="evidence" value="ECO:0007669"/>
    <property type="project" value="TreeGrafter"/>
</dbReference>
<keyword evidence="3 6" id="KW-0479">Metal-binding</keyword>
<dbReference type="Proteomes" id="UP000179636">
    <property type="component" value="Unassembled WGS sequence"/>
</dbReference>
<evidence type="ECO:0000256" key="4">
    <source>
        <dbReference type="ARBA" id="ARBA00022833"/>
    </source>
</evidence>